<reference evidence="10 11" key="1">
    <citation type="journal article" date="2018" name="Nat. Ecol. Evol.">
        <title>Genomic signatures of mitonuclear coevolution across populations of Tigriopus californicus.</title>
        <authorList>
            <person name="Barreto F.S."/>
            <person name="Watson E.T."/>
            <person name="Lima T.G."/>
            <person name="Willett C.S."/>
            <person name="Edmands S."/>
            <person name="Li W."/>
            <person name="Burton R.S."/>
        </authorList>
    </citation>
    <scope>NUCLEOTIDE SEQUENCE [LARGE SCALE GENOMIC DNA]</scope>
    <source>
        <strain evidence="10 11">San Diego</strain>
    </source>
</reference>
<feature type="binding site" evidence="7">
    <location>
        <begin position="325"/>
        <end position="330"/>
    </location>
    <ligand>
        <name>FAD</name>
        <dbReference type="ChEBI" id="CHEBI:57692"/>
    </ligand>
</feature>
<evidence type="ECO:0000256" key="7">
    <source>
        <dbReference type="PIRSR" id="PIRSR000189-1"/>
    </source>
</evidence>
<dbReference type="AlphaFoldDB" id="A0A553NCS8"/>
<dbReference type="GO" id="GO:0003884">
    <property type="term" value="F:D-amino-acid oxidase activity"/>
    <property type="evidence" value="ECO:0007669"/>
    <property type="project" value="InterPro"/>
</dbReference>
<protein>
    <recommendedName>
        <fullName evidence="9">FAD dependent oxidoreductase domain-containing protein</fullName>
    </recommendedName>
</protein>
<dbReference type="PROSITE" id="PS00677">
    <property type="entry name" value="DAO"/>
    <property type="match status" value="1"/>
</dbReference>
<feature type="binding site" evidence="7">
    <location>
        <position position="238"/>
    </location>
    <ligand>
        <name>D-dopa</name>
        <dbReference type="ChEBI" id="CHEBI:149689"/>
    </ligand>
</feature>
<feature type="binding site" evidence="7">
    <location>
        <position position="49"/>
    </location>
    <ligand>
        <name>D-dopa</name>
        <dbReference type="ChEBI" id="CHEBI:149689"/>
    </ligand>
</feature>
<dbReference type="OMA" id="VHFQECE"/>
<feature type="binding site" evidence="7">
    <location>
        <position position="293"/>
    </location>
    <ligand>
        <name>D-dopa</name>
        <dbReference type="ChEBI" id="CHEBI:149689"/>
    </ligand>
</feature>
<keyword evidence="6" id="KW-0560">Oxidoreductase</keyword>
<evidence type="ECO:0000313" key="10">
    <source>
        <dbReference type="EMBL" id="TRY63253.1"/>
    </source>
</evidence>
<keyword evidence="4" id="KW-0285">Flavoprotein</keyword>
<dbReference type="PANTHER" id="PTHR11530:SF11">
    <property type="entry name" value="D-ASPARTATE OXIDASE"/>
    <property type="match status" value="1"/>
</dbReference>
<comment type="cofactor">
    <cofactor evidence="1 7">
        <name>FAD</name>
        <dbReference type="ChEBI" id="CHEBI:57692"/>
    </cofactor>
</comment>
<dbReference type="SUPFAM" id="SSF51971">
    <property type="entry name" value="Nucleotide-binding domain"/>
    <property type="match status" value="1"/>
</dbReference>
<feature type="binding site" evidence="7">
    <location>
        <position position="326"/>
    </location>
    <ligand>
        <name>D-dopa</name>
        <dbReference type="ChEBI" id="CHEBI:149689"/>
    </ligand>
</feature>
<feature type="signal peptide" evidence="8">
    <location>
        <begin position="1"/>
        <end position="16"/>
    </location>
</feature>
<gene>
    <name evidence="10" type="ORF">TCAL_05776</name>
</gene>
<evidence type="ECO:0000256" key="3">
    <source>
        <dbReference type="ARBA" id="ARBA00006730"/>
    </source>
</evidence>
<evidence type="ECO:0000313" key="11">
    <source>
        <dbReference type="Proteomes" id="UP000318571"/>
    </source>
</evidence>
<dbReference type="PANTHER" id="PTHR11530">
    <property type="entry name" value="D-AMINO ACID OXIDASE"/>
    <property type="match status" value="1"/>
</dbReference>
<feature type="chain" id="PRO_5021797951" description="FAD dependent oxidoreductase domain-containing protein" evidence="8">
    <location>
        <begin position="17"/>
        <end position="351"/>
    </location>
</feature>
<dbReference type="EMBL" id="VCGU01000458">
    <property type="protein sequence ID" value="TRY63253.1"/>
    <property type="molecule type" value="Genomic_DNA"/>
</dbReference>
<sequence length="351" mass="39142">MKVLVIGAGIIGTTSALKIQEAWPECHIDIVTESLSPGTTSDGAAGFWQPHLDPHTPTELARKWSIETFRELEKIWTCPRACPASLKPLSKALSLVPAEEIWNRNCSDAVNARPYWADIVYDYHKMPLEDLSRRGFDTEVFDSHSFTTFVFEAKIALPIIYSLLRERGAAFIEKKLLSIDDLEQLMEEEANYDFVINCSGSGARDLFGDEDIQPIRGHVVRVEAPFVHTMMGLGGDVYIIPTRQGVVLGTIDRLNDWSLEPNPSEVATIMKRCQELCPALADSKILNDWVGLRPFRKSGVRLELVEHHQSTSGRKTKMIHNYGHGGSGITLSLGCANEVVRLVKAQINEKS</sequence>
<dbReference type="GO" id="GO:0071949">
    <property type="term" value="F:FAD binding"/>
    <property type="evidence" value="ECO:0007669"/>
    <property type="project" value="InterPro"/>
</dbReference>
<dbReference type="Pfam" id="PF01266">
    <property type="entry name" value="DAO"/>
    <property type="match status" value="1"/>
</dbReference>
<evidence type="ECO:0000256" key="1">
    <source>
        <dbReference type="ARBA" id="ARBA00001974"/>
    </source>
</evidence>
<evidence type="ECO:0000256" key="2">
    <source>
        <dbReference type="ARBA" id="ARBA00004253"/>
    </source>
</evidence>
<evidence type="ECO:0000259" key="9">
    <source>
        <dbReference type="Pfam" id="PF01266"/>
    </source>
</evidence>
<keyword evidence="5 7" id="KW-0274">FAD</keyword>
<dbReference type="OrthoDB" id="2015447at2759"/>
<dbReference type="Gene3D" id="3.40.50.720">
    <property type="entry name" value="NAD(P)-binding Rossmann-like Domain"/>
    <property type="match status" value="1"/>
</dbReference>
<feature type="domain" description="FAD dependent oxidoreductase" evidence="9">
    <location>
        <begin position="2"/>
        <end position="341"/>
    </location>
</feature>
<comment type="similarity">
    <text evidence="3">Belongs to the DAMOX/DASOX family.</text>
</comment>
<proteinExistence type="inferred from homology"/>
<accession>A0A553NCS8</accession>
<dbReference type="GO" id="GO:0005782">
    <property type="term" value="C:peroxisomal matrix"/>
    <property type="evidence" value="ECO:0007669"/>
    <property type="project" value="UniProtKB-SubCell"/>
</dbReference>
<feature type="binding site" evidence="7">
    <location>
        <begin position="40"/>
        <end position="41"/>
    </location>
    <ligand>
        <name>FAD</name>
        <dbReference type="ChEBI" id="CHEBI:57692"/>
    </ligand>
</feature>
<comment type="caution">
    <text evidence="10">The sequence shown here is derived from an EMBL/GenBank/DDBJ whole genome shotgun (WGS) entry which is preliminary data.</text>
</comment>
<dbReference type="GO" id="GO:0019478">
    <property type="term" value="P:D-amino acid catabolic process"/>
    <property type="evidence" value="ECO:0007669"/>
    <property type="project" value="TreeGrafter"/>
</dbReference>
<dbReference type="InterPro" id="IPR023209">
    <property type="entry name" value="DAO"/>
</dbReference>
<dbReference type="SUPFAM" id="SSF54373">
    <property type="entry name" value="FAD-linked reductases, C-terminal domain"/>
    <property type="match status" value="1"/>
</dbReference>
<dbReference type="Proteomes" id="UP000318571">
    <property type="component" value="Chromosome 10"/>
</dbReference>
<evidence type="ECO:0000256" key="4">
    <source>
        <dbReference type="ARBA" id="ARBA00022630"/>
    </source>
</evidence>
<comment type="subcellular location">
    <subcellularLocation>
        <location evidence="2">Peroxisome matrix</location>
    </subcellularLocation>
</comment>
<dbReference type="STRING" id="6832.A0A553NCS8"/>
<evidence type="ECO:0000256" key="8">
    <source>
        <dbReference type="SAM" id="SignalP"/>
    </source>
</evidence>
<keyword evidence="11" id="KW-1185">Reference proteome</keyword>
<organism evidence="10 11">
    <name type="scientific">Tigriopus californicus</name>
    <name type="common">Marine copepod</name>
    <dbReference type="NCBI Taxonomy" id="6832"/>
    <lineage>
        <taxon>Eukaryota</taxon>
        <taxon>Metazoa</taxon>
        <taxon>Ecdysozoa</taxon>
        <taxon>Arthropoda</taxon>
        <taxon>Crustacea</taxon>
        <taxon>Multicrustacea</taxon>
        <taxon>Hexanauplia</taxon>
        <taxon>Copepoda</taxon>
        <taxon>Harpacticoida</taxon>
        <taxon>Harpacticidae</taxon>
        <taxon>Tigriopus</taxon>
    </lineage>
</organism>
<evidence type="ECO:0000256" key="5">
    <source>
        <dbReference type="ARBA" id="ARBA00022827"/>
    </source>
</evidence>
<dbReference type="InterPro" id="IPR006076">
    <property type="entry name" value="FAD-dep_OxRdtase"/>
</dbReference>
<dbReference type="PIRSF" id="PIRSF000189">
    <property type="entry name" value="D-aa_oxidase"/>
    <property type="match status" value="1"/>
</dbReference>
<dbReference type="InterPro" id="IPR006181">
    <property type="entry name" value="D-amino_acid_oxidase_CS"/>
</dbReference>
<dbReference type="Gene3D" id="3.30.9.10">
    <property type="entry name" value="D-Amino Acid Oxidase, subunit A, domain 2"/>
    <property type="match status" value="1"/>
</dbReference>
<evidence type="ECO:0000256" key="6">
    <source>
        <dbReference type="ARBA" id="ARBA00023002"/>
    </source>
</evidence>
<name>A0A553NCS8_TIGCA</name>
<keyword evidence="8" id="KW-0732">Signal</keyword>